<accession>A0A226DNH9</accession>
<dbReference type="EMBL" id="LNIX01000016">
    <property type="protein sequence ID" value="OXA46207.1"/>
    <property type="molecule type" value="Genomic_DNA"/>
</dbReference>
<dbReference type="Proteomes" id="UP000198287">
    <property type="component" value="Unassembled WGS sequence"/>
</dbReference>
<name>A0A226DNH9_FOLCA</name>
<organism evidence="1 2">
    <name type="scientific">Folsomia candida</name>
    <name type="common">Springtail</name>
    <dbReference type="NCBI Taxonomy" id="158441"/>
    <lineage>
        <taxon>Eukaryota</taxon>
        <taxon>Metazoa</taxon>
        <taxon>Ecdysozoa</taxon>
        <taxon>Arthropoda</taxon>
        <taxon>Hexapoda</taxon>
        <taxon>Collembola</taxon>
        <taxon>Entomobryomorpha</taxon>
        <taxon>Isotomoidea</taxon>
        <taxon>Isotomidae</taxon>
        <taxon>Proisotominae</taxon>
        <taxon>Folsomia</taxon>
    </lineage>
</organism>
<evidence type="ECO:0000313" key="2">
    <source>
        <dbReference type="Proteomes" id="UP000198287"/>
    </source>
</evidence>
<proteinExistence type="predicted"/>
<sequence length="192" mass="22291">MGSRYDISIPKNFLNGVESCEVQILYNTSSSDIFAFLENIFLPMTLILMQGYAKMENMSYIEKFILDISTSRPAPNKLCIWISKLLFKKNPTQDFSGWQQTCKSQYAFRCKHCKDIKILDERWNFVRSTKTIFPVVVSNKGVEKAIKSFWIEEGVTENFILTLLPGRWTNQTPQVCKIRSGRSFETNYGTYD</sequence>
<keyword evidence="2" id="KW-1185">Reference proteome</keyword>
<gene>
    <name evidence="1" type="ORF">Fcan01_19287</name>
</gene>
<protein>
    <submittedName>
        <fullName evidence="1">Uncharacterized protein</fullName>
    </submittedName>
</protein>
<reference evidence="1 2" key="1">
    <citation type="submission" date="2015-12" db="EMBL/GenBank/DDBJ databases">
        <title>The genome of Folsomia candida.</title>
        <authorList>
            <person name="Faddeeva A."/>
            <person name="Derks M.F."/>
            <person name="Anvar Y."/>
            <person name="Smit S."/>
            <person name="Van Straalen N."/>
            <person name="Roelofs D."/>
        </authorList>
    </citation>
    <scope>NUCLEOTIDE SEQUENCE [LARGE SCALE GENOMIC DNA]</scope>
    <source>
        <strain evidence="1 2">VU population</strain>
        <tissue evidence="1">Whole body</tissue>
    </source>
</reference>
<dbReference type="AlphaFoldDB" id="A0A226DNH9"/>
<comment type="caution">
    <text evidence="1">The sequence shown here is derived from an EMBL/GenBank/DDBJ whole genome shotgun (WGS) entry which is preliminary data.</text>
</comment>
<evidence type="ECO:0000313" key="1">
    <source>
        <dbReference type="EMBL" id="OXA46207.1"/>
    </source>
</evidence>